<dbReference type="GO" id="GO:0032790">
    <property type="term" value="P:ribosome disassembly"/>
    <property type="evidence" value="ECO:0007669"/>
    <property type="project" value="TreeGrafter"/>
</dbReference>
<evidence type="ECO:0008006" key="7">
    <source>
        <dbReference type="Google" id="ProtNLM"/>
    </source>
</evidence>
<dbReference type="InterPro" id="IPR001288">
    <property type="entry name" value="Translation_initiation_fac_3"/>
</dbReference>
<accession>A0AAN6MGS3</accession>
<dbReference type="GO" id="GO:0043022">
    <property type="term" value="F:ribosome binding"/>
    <property type="evidence" value="ECO:0007669"/>
    <property type="project" value="TreeGrafter"/>
</dbReference>
<reference evidence="5" key="2">
    <citation type="submission" date="2023-05" db="EMBL/GenBank/DDBJ databases">
        <authorList>
            <consortium name="Lawrence Berkeley National Laboratory"/>
            <person name="Steindorff A."/>
            <person name="Hensen N."/>
            <person name="Bonometti L."/>
            <person name="Westerberg I."/>
            <person name="Brannstrom I.O."/>
            <person name="Guillou S."/>
            <person name="Cros-Aarteil S."/>
            <person name="Calhoun S."/>
            <person name="Haridas S."/>
            <person name="Kuo A."/>
            <person name="Mondo S."/>
            <person name="Pangilinan J."/>
            <person name="Riley R."/>
            <person name="Labutti K."/>
            <person name="Andreopoulos B."/>
            <person name="Lipzen A."/>
            <person name="Chen C."/>
            <person name="Yanf M."/>
            <person name="Daum C."/>
            <person name="Ng V."/>
            <person name="Clum A."/>
            <person name="Ohm R."/>
            <person name="Martin F."/>
            <person name="Silar P."/>
            <person name="Natvig D."/>
            <person name="Lalanne C."/>
            <person name="Gautier V."/>
            <person name="Ament-Velasquez S.L."/>
            <person name="Kruys A."/>
            <person name="Hutchinson M.I."/>
            <person name="Powell A.J."/>
            <person name="Barry K."/>
            <person name="Miller A.N."/>
            <person name="Grigoriev I.V."/>
            <person name="Debuchy R."/>
            <person name="Gladieux P."/>
            <person name="Thoren M.H."/>
            <person name="Johannesson H."/>
        </authorList>
    </citation>
    <scope>NUCLEOTIDE SEQUENCE</scope>
    <source>
        <strain evidence="5">CBS 103.79</strain>
    </source>
</reference>
<dbReference type="Gene3D" id="3.30.110.10">
    <property type="entry name" value="Translation initiation factor 3 (IF-3), C-terminal domain"/>
    <property type="match status" value="1"/>
</dbReference>
<comment type="caution">
    <text evidence="5">The sequence shown here is derived from an EMBL/GenBank/DDBJ whole genome shotgun (WGS) entry which is preliminary data.</text>
</comment>
<evidence type="ECO:0000313" key="5">
    <source>
        <dbReference type="EMBL" id="KAK3899924.1"/>
    </source>
</evidence>
<dbReference type="GO" id="GO:0070124">
    <property type="term" value="P:mitochondrial translational initiation"/>
    <property type="evidence" value="ECO:0007669"/>
    <property type="project" value="TreeGrafter"/>
</dbReference>
<name>A0AAN6MGS3_9PEZI</name>
<dbReference type="Proteomes" id="UP001303889">
    <property type="component" value="Unassembled WGS sequence"/>
</dbReference>
<feature type="region of interest" description="Disordered" evidence="4">
    <location>
        <begin position="42"/>
        <end position="65"/>
    </location>
</feature>
<evidence type="ECO:0000256" key="4">
    <source>
        <dbReference type="SAM" id="MobiDB-lite"/>
    </source>
</evidence>
<dbReference type="PANTHER" id="PTHR10938:SF0">
    <property type="entry name" value="TRANSLATION INITIATION FACTOR IF-3, MITOCHONDRIAL"/>
    <property type="match status" value="1"/>
</dbReference>
<organism evidence="5 6">
    <name type="scientific">Staphylotrichum tortipilum</name>
    <dbReference type="NCBI Taxonomy" id="2831512"/>
    <lineage>
        <taxon>Eukaryota</taxon>
        <taxon>Fungi</taxon>
        <taxon>Dikarya</taxon>
        <taxon>Ascomycota</taxon>
        <taxon>Pezizomycotina</taxon>
        <taxon>Sordariomycetes</taxon>
        <taxon>Sordariomycetidae</taxon>
        <taxon>Sordariales</taxon>
        <taxon>Chaetomiaceae</taxon>
        <taxon>Staphylotrichum</taxon>
    </lineage>
</organism>
<dbReference type="PANTHER" id="PTHR10938">
    <property type="entry name" value="TRANSLATION INITIATION FACTOR IF-3"/>
    <property type="match status" value="1"/>
</dbReference>
<evidence type="ECO:0000256" key="1">
    <source>
        <dbReference type="ARBA" id="ARBA00005439"/>
    </source>
</evidence>
<evidence type="ECO:0000256" key="3">
    <source>
        <dbReference type="ARBA" id="ARBA00022917"/>
    </source>
</evidence>
<keyword evidence="6" id="KW-1185">Reference proteome</keyword>
<evidence type="ECO:0000256" key="2">
    <source>
        <dbReference type="ARBA" id="ARBA00022540"/>
    </source>
</evidence>
<feature type="region of interest" description="Disordered" evidence="4">
    <location>
        <begin position="276"/>
        <end position="322"/>
    </location>
</feature>
<feature type="compositionally biased region" description="Basic and acidic residues" evidence="4">
    <location>
        <begin position="304"/>
        <end position="315"/>
    </location>
</feature>
<sequence>MKTSQCLFNSGAALRKIFLSNAAACEAQGQLRRLLPPAAALTWQPSSASPPSSSSPAPSNRPFSTSCARQIKVKQQRENLRAQKEMKPTKADLNPRNYEIQVPWIQVRRDDNTLSPPVRTSEALSSLDIERVSLVLVAKARLNAESPGPEYPICIVVDREVERARRAEKEALRKNAPKVVIKGIELNWAIGPNDLSMKMKNMRAFLAKGYTVQVTMKPIKRRNKKQATLDEANAVLKTVMDNLARVHGAKESCAREGEVGRTLTVVLQGPSVAAAAAARSAATATAPAETAPSTEAETSETQPAEEKPTDEKPTEEGPAATT</sequence>
<gene>
    <name evidence="5" type="ORF">C8A05DRAFT_17704</name>
</gene>
<dbReference type="InterPro" id="IPR036788">
    <property type="entry name" value="T_IF-3_C_sf"/>
</dbReference>
<feature type="compositionally biased region" description="Low complexity" evidence="4">
    <location>
        <begin position="42"/>
        <end position="58"/>
    </location>
</feature>
<keyword evidence="2" id="KW-0396">Initiation factor</keyword>
<dbReference type="GO" id="GO:0003743">
    <property type="term" value="F:translation initiation factor activity"/>
    <property type="evidence" value="ECO:0007669"/>
    <property type="project" value="UniProtKB-KW"/>
</dbReference>
<proteinExistence type="inferred from homology"/>
<feature type="compositionally biased region" description="Low complexity" evidence="4">
    <location>
        <begin position="276"/>
        <end position="302"/>
    </location>
</feature>
<evidence type="ECO:0000313" key="6">
    <source>
        <dbReference type="Proteomes" id="UP001303889"/>
    </source>
</evidence>
<dbReference type="SUPFAM" id="SSF55200">
    <property type="entry name" value="Translation initiation factor IF3, C-terminal domain"/>
    <property type="match status" value="1"/>
</dbReference>
<protein>
    <recommendedName>
        <fullName evidence="7">Translation initiation factor 3 N-terminal domain-containing protein</fullName>
    </recommendedName>
</protein>
<dbReference type="AlphaFoldDB" id="A0AAN6MGS3"/>
<comment type="similarity">
    <text evidence="1">Belongs to the IF-3 family.</text>
</comment>
<dbReference type="EMBL" id="MU855724">
    <property type="protein sequence ID" value="KAK3899924.1"/>
    <property type="molecule type" value="Genomic_DNA"/>
</dbReference>
<reference evidence="5" key="1">
    <citation type="journal article" date="2023" name="Mol. Phylogenet. Evol.">
        <title>Genome-scale phylogeny and comparative genomics of the fungal order Sordariales.</title>
        <authorList>
            <person name="Hensen N."/>
            <person name="Bonometti L."/>
            <person name="Westerberg I."/>
            <person name="Brannstrom I.O."/>
            <person name="Guillou S."/>
            <person name="Cros-Aarteil S."/>
            <person name="Calhoun S."/>
            <person name="Haridas S."/>
            <person name="Kuo A."/>
            <person name="Mondo S."/>
            <person name="Pangilinan J."/>
            <person name="Riley R."/>
            <person name="LaButti K."/>
            <person name="Andreopoulos B."/>
            <person name="Lipzen A."/>
            <person name="Chen C."/>
            <person name="Yan M."/>
            <person name="Daum C."/>
            <person name="Ng V."/>
            <person name="Clum A."/>
            <person name="Steindorff A."/>
            <person name="Ohm R.A."/>
            <person name="Martin F."/>
            <person name="Silar P."/>
            <person name="Natvig D.O."/>
            <person name="Lalanne C."/>
            <person name="Gautier V."/>
            <person name="Ament-Velasquez S.L."/>
            <person name="Kruys A."/>
            <person name="Hutchinson M.I."/>
            <person name="Powell A.J."/>
            <person name="Barry K."/>
            <person name="Miller A.N."/>
            <person name="Grigoriev I.V."/>
            <person name="Debuchy R."/>
            <person name="Gladieux P."/>
            <person name="Hiltunen Thoren M."/>
            <person name="Johannesson H."/>
        </authorList>
    </citation>
    <scope>NUCLEOTIDE SEQUENCE</scope>
    <source>
        <strain evidence="5">CBS 103.79</strain>
    </source>
</reference>
<dbReference type="GO" id="GO:0005739">
    <property type="term" value="C:mitochondrion"/>
    <property type="evidence" value="ECO:0007669"/>
    <property type="project" value="TreeGrafter"/>
</dbReference>
<keyword evidence="3" id="KW-0648">Protein biosynthesis</keyword>